<protein>
    <submittedName>
        <fullName evidence="1">Uncharacterized protein</fullName>
    </submittedName>
</protein>
<proteinExistence type="predicted"/>
<sequence>MGNNGAPAVPKIQDIYFTEDGKIRVDIQDIDKIYKILTLSSWIMPSTLKVGLRSIWSEPRV</sequence>
<organism evidence="1 2">
    <name type="scientific">Helicobacter gastrofelis</name>
    <dbReference type="NCBI Taxonomy" id="2849642"/>
    <lineage>
        <taxon>Bacteria</taxon>
        <taxon>Pseudomonadati</taxon>
        <taxon>Campylobacterota</taxon>
        <taxon>Epsilonproteobacteria</taxon>
        <taxon>Campylobacterales</taxon>
        <taxon>Helicobacteraceae</taxon>
        <taxon>Helicobacter</taxon>
    </lineage>
</organism>
<evidence type="ECO:0000313" key="2">
    <source>
        <dbReference type="Proteomes" id="UP000826146"/>
    </source>
</evidence>
<accession>A0ABM7SFC2</accession>
<gene>
    <name evidence="1" type="ORF">NHP190012_11960</name>
</gene>
<evidence type="ECO:0000313" key="1">
    <source>
        <dbReference type="EMBL" id="BCZ19554.1"/>
    </source>
</evidence>
<keyword evidence="2" id="KW-1185">Reference proteome</keyword>
<name>A0ABM7SFC2_9HELI</name>
<dbReference type="Proteomes" id="UP000826146">
    <property type="component" value="Chromosome"/>
</dbReference>
<dbReference type="EMBL" id="AP024819">
    <property type="protein sequence ID" value="BCZ19554.1"/>
    <property type="molecule type" value="Genomic_DNA"/>
</dbReference>
<reference evidence="1 2" key="1">
    <citation type="submission" date="2021-07" db="EMBL/GenBank/DDBJ databases">
        <title>Novel Helicobacter sp. Isolated from a cat.</title>
        <authorList>
            <person name="Rimbara E."/>
            <person name="Suzuki M."/>
        </authorList>
    </citation>
    <scope>NUCLEOTIDE SEQUENCE [LARGE SCALE GENOMIC DNA]</scope>
    <source>
        <strain evidence="2">NHP19-012</strain>
    </source>
</reference>